<dbReference type="AlphaFoldDB" id="A0AAE8SJ84"/>
<accession>A0AAE8SJ84</accession>
<gene>
    <name evidence="2" type="ORF">FTOL_07271</name>
</gene>
<name>A0AAE8SJ84_9HYPO</name>
<sequence>MDCVGKAKVSVTDNGSEITYTSDDGYVITGKNYKRQSETWVCGTKPGRNGMPDIDLKGFLFENTLYITETTTVTASYELESQEVLVEDQPGVPGAGKRLPSCEASGSPETHCTNAQLSSGPYNRAPTSPNLTKMLLLNGYPITYIILWLP</sequence>
<protein>
    <submittedName>
        <fullName evidence="2">Uncharacterized protein</fullName>
    </submittedName>
</protein>
<feature type="region of interest" description="Disordered" evidence="1">
    <location>
        <begin position="89"/>
        <end position="108"/>
    </location>
</feature>
<dbReference type="Proteomes" id="UP001187734">
    <property type="component" value="Unassembled WGS sequence"/>
</dbReference>
<proteinExistence type="predicted"/>
<comment type="caution">
    <text evidence="2">The sequence shown here is derived from an EMBL/GenBank/DDBJ whole genome shotgun (WGS) entry which is preliminary data.</text>
</comment>
<keyword evidence="3" id="KW-1185">Reference proteome</keyword>
<evidence type="ECO:0000256" key="1">
    <source>
        <dbReference type="SAM" id="MobiDB-lite"/>
    </source>
</evidence>
<reference evidence="2" key="1">
    <citation type="submission" date="2018-03" db="EMBL/GenBank/DDBJ databases">
        <authorList>
            <person name="Guldener U."/>
        </authorList>
    </citation>
    <scope>NUCLEOTIDE SEQUENCE</scope>
</reference>
<evidence type="ECO:0000313" key="2">
    <source>
        <dbReference type="EMBL" id="SPJ78880.1"/>
    </source>
</evidence>
<organism evidence="2 3">
    <name type="scientific">Fusarium torulosum</name>
    <dbReference type="NCBI Taxonomy" id="33205"/>
    <lineage>
        <taxon>Eukaryota</taxon>
        <taxon>Fungi</taxon>
        <taxon>Dikarya</taxon>
        <taxon>Ascomycota</taxon>
        <taxon>Pezizomycotina</taxon>
        <taxon>Sordariomycetes</taxon>
        <taxon>Hypocreomycetidae</taxon>
        <taxon>Hypocreales</taxon>
        <taxon>Nectriaceae</taxon>
        <taxon>Fusarium</taxon>
    </lineage>
</organism>
<evidence type="ECO:0000313" key="3">
    <source>
        <dbReference type="Proteomes" id="UP001187734"/>
    </source>
</evidence>
<dbReference type="EMBL" id="ONZP01000245">
    <property type="protein sequence ID" value="SPJ78880.1"/>
    <property type="molecule type" value="Genomic_DNA"/>
</dbReference>